<comment type="subcellular location">
    <subcellularLocation>
        <location evidence="1">Plastid</location>
        <location evidence="1">Chloroplast stroma</location>
    </subcellularLocation>
</comment>
<dbReference type="InterPro" id="IPR035513">
    <property type="entry name" value="Invertase/methylesterase_inhib"/>
</dbReference>
<feature type="domain" description="Thioredoxin" evidence="11">
    <location>
        <begin position="167"/>
        <end position="324"/>
    </location>
</feature>
<dbReference type="CDD" id="cd15797">
    <property type="entry name" value="PMEI"/>
    <property type="match status" value="1"/>
</dbReference>
<dbReference type="AlphaFoldDB" id="A0A7G2E1S0"/>
<evidence type="ECO:0000256" key="10">
    <source>
        <dbReference type="ARBA" id="ARBA00038471"/>
    </source>
</evidence>
<keyword evidence="5" id="KW-0732">Signal</keyword>
<dbReference type="Gene3D" id="1.20.140.40">
    <property type="entry name" value="Invertase/pectin methylesterase inhibitor family protein"/>
    <property type="match status" value="1"/>
</dbReference>
<dbReference type="GO" id="GO:0046910">
    <property type="term" value="F:pectinesterase inhibitor activity"/>
    <property type="evidence" value="ECO:0007669"/>
    <property type="project" value="InterPro"/>
</dbReference>
<keyword evidence="6" id="KW-0809">Transit peptide</keyword>
<dbReference type="FunFam" id="1.20.140.40:FF:000008">
    <property type="entry name" value="Invertase/pectin methylesterase inhibitor family protein"/>
    <property type="match status" value="1"/>
</dbReference>
<dbReference type="InterPro" id="IPR013766">
    <property type="entry name" value="Thioredoxin_domain"/>
</dbReference>
<dbReference type="Pfam" id="PF04043">
    <property type="entry name" value="PMEI"/>
    <property type="match status" value="1"/>
</dbReference>
<gene>
    <name evidence="12" type="ORF">AT9943_LOCUS3515</name>
</gene>
<evidence type="ECO:0000256" key="2">
    <source>
        <dbReference type="ARBA" id="ARBA00022448"/>
    </source>
</evidence>
<dbReference type="CDD" id="cd02947">
    <property type="entry name" value="TRX_family"/>
    <property type="match status" value="1"/>
</dbReference>
<keyword evidence="3" id="KW-0150">Chloroplast</keyword>
<organism evidence="12 13">
    <name type="scientific">Arabidopsis thaliana</name>
    <name type="common">Mouse-ear cress</name>
    <dbReference type="NCBI Taxonomy" id="3702"/>
    <lineage>
        <taxon>Eukaryota</taxon>
        <taxon>Viridiplantae</taxon>
        <taxon>Streptophyta</taxon>
        <taxon>Embryophyta</taxon>
        <taxon>Tracheophyta</taxon>
        <taxon>Spermatophyta</taxon>
        <taxon>Magnoliopsida</taxon>
        <taxon>eudicotyledons</taxon>
        <taxon>Gunneridae</taxon>
        <taxon>Pentapetalae</taxon>
        <taxon>rosids</taxon>
        <taxon>malvids</taxon>
        <taxon>Brassicales</taxon>
        <taxon>Brassicaceae</taxon>
        <taxon>Camelineae</taxon>
        <taxon>Arabidopsis</taxon>
    </lineage>
</organism>
<dbReference type="Pfam" id="PF00085">
    <property type="entry name" value="Thioredoxin"/>
    <property type="match status" value="1"/>
</dbReference>
<comment type="similarity">
    <text evidence="10">Belongs to the PMEI family.</text>
</comment>
<sequence length="329" mass="36257">MKVTTDEICGMCARRAVNASFCYEFMKSSPQVATLDTYDLANFFINYDFQNTFDLIKHFQSLTNSTTDPSSKGSYELCLHLFNLINPLETALKALATNDYDTLNRNVDAMSQFAKECESELSSVIKPIPKLLKRVSIVENENVEEEAMDSIVSSSTILMRSYLTPPVRSCSPATSVSVKPLSSVQVTSVAANRHLLSLSSGARRTRKSSSSVIRCGGIKEIGESEFSSTVLESAQPVLVEFVATWCGPCKLIYPAMEALSQEYGDKLTIVKIDHDANPKLIAEFKVYGLPHFILFKDGKEVPGSRREGAITKAKLKEYIDGLLNSISVA</sequence>
<dbReference type="PANTHER" id="PTHR45663">
    <property type="entry name" value="GEO12009P1"/>
    <property type="match status" value="1"/>
</dbReference>
<keyword evidence="7" id="KW-0249">Electron transport</keyword>
<evidence type="ECO:0000256" key="8">
    <source>
        <dbReference type="ARBA" id="ARBA00023157"/>
    </source>
</evidence>
<keyword evidence="9" id="KW-0676">Redox-active center</keyword>
<dbReference type="FunFam" id="3.40.30.10:FF:000001">
    <property type="entry name" value="Thioredoxin"/>
    <property type="match status" value="1"/>
</dbReference>
<keyword evidence="8" id="KW-1015">Disulfide bond</keyword>
<dbReference type="SUPFAM" id="SSF101148">
    <property type="entry name" value="Plant invertase/pectin methylesterase inhibitor"/>
    <property type="match status" value="1"/>
</dbReference>
<dbReference type="SMART" id="SM00856">
    <property type="entry name" value="PMEI"/>
    <property type="match status" value="1"/>
</dbReference>
<evidence type="ECO:0000256" key="6">
    <source>
        <dbReference type="ARBA" id="ARBA00022946"/>
    </source>
</evidence>
<evidence type="ECO:0000256" key="1">
    <source>
        <dbReference type="ARBA" id="ARBA00004470"/>
    </source>
</evidence>
<evidence type="ECO:0000256" key="3">
    <source>
        <dbReference type="ARBA" id="ARBA00022528"/>
    </source>
</evidence>
<dbReference type="NCBIfam" id="TIGR01614">
    <property type="entry name" value="PME_inhib"/>
    <property type="match status" value="1"/>
</dbReference>
<dbReference type="PANTHER" id="PTHR45663:SF22">
    <property type="entry name" value="THIOREDOXIN X, CHLOROPLASTIC"/>
    <property type="match status" value="1"/>
</dbReference>
<proteinExistence type="inferred from homology"/>
<dbReference type="SUPFAM" id="SSF52833">
    <property type="entry name" value="Thioredoxin-like"/>
    <property type="match status" value="1"/>
</dbReference>
<dbReference type="InterPro" id="IPR006501">
    <property type="entry name" value="Pectinesterase_inhib_dom"/>
</dbReference>
<dbReference type="Gene3D" id="3.40.30.10">
    <property type="entry name" value="Glutaredoxin"/>
    <property type="match status" value="1"/>
</dbReference>
<evidence type="ECO:0000256" key="7">
    <source>
        <dbReference type="ARBA" id="ARBA00022982"/>
    </source>
</evidence>
<dbReference type="EMBL" id="LR881466">
    <property type="protein sequence ID" value="CAD5315121.1"/>
    <property type="molecule type" value="Genomic_DNA"/>
</dbReference>
<evidence type="ECO:0000259" key="11">
    <source>
        <dbReference type="PROSITE" id="PS51352"/>
    </source>
</evidence>
<keyword evidence="2" id="KW-0813">Transport</keyword>
<name>A0A7G2E1S0_ARATH</name>
<dbReference type="PROSITE" id="PS51352">
    <property type="entry name" value="THIOREDOXIN_2"/>
    <property type="match status" value="1"/>
</dbReference>
<keyword evidence="4" id="KW-0934">Plastid</keyword>
<evidence type="ECO:0000313" key="12">
    <source>
        <dbReference type="EMBL" id="CAD5315121.1"/>
    </source>
</evidence>
<evidence type="ECO:0000313" key="13">
    <source>
        <dbReference type="Proteomes" id="UP000516314"/>
    </source>
</evidence>
<evidence type="ECO:0000256" key="5">
    <source>
        <dbReference type="ARBA" id="ARBA00022729"/>
    </source>
</evidence>
<protein>
    <submittedName>
        <fullName evidence="12">(thale cress) hypothetical protein</fullName>
    </submittedName>
</protein>
<dbReference type="Proteomes" id="UP000516314">
    <property type="component" value="Chromosome 1"/>
</dbReference>
<dbReference type="InterPro" id="IPR036249">
    <property type="entry name" value="Thioredoxin-like_sf"/>
</dbReference>
<dbReference type="GO" id="GO:0009570">
    <property type="term" value="C:chloroplast stroma"/>
    <property type="evidence" value="ECO:0007669"/>
    <property type="project" value="UniProtKB-SubCell"/>
</dbReference>
<evidence type="ECO:0000256" key="9">
    <source>
        <dbReference type="ARBA" id="ARBA00023284"/>
    </source>
</evidence>
<evidence type="ECO:0000256" key="4">
    <source>
        <dbReference type="ARBA" id="ARBA00022640"/>
    </source>
</evidence>
<accession>A0A7G2E1S0</accession>
<dbReference type="InterPro" id="IPR034086">
    <property type="entry name" value="PMEI_plant"/>
</dbReference>
<reference evidence="12 13" key="1">
    <citation type="submission" date="2020-09" db="EMBL/GenBank/DDBJ databases">
        <authorList>
            <person name="Ashkenazy H."/>
        </authorList>
    </citation>
    <scope>NUCLEOTIDE SEQUENCE [LARGE SCALE GENOMIC DNA]</scope>
    <source>
        <strain evidence="13">cv. Cdm-0</strain>
    </source>
</reference>